<evidence type="ECO:0000256" key="5">
    <source>
        <dbReference type="ARBA" id="ARBA00022454"/>
    </source>
</evidence>
<keyword evidence="13" id="KW-0539">Nucleus</keyword>
<evidence type="ECO:0000256" key="2">
    <source>
        <dbReference type="ARBA" id="ARBA00004186"/>
    </source>
</evidence>
<evidence type="ECO:0000256" key="12">
    <source>
        <dbReference type="ARBA" id="ARBA00023212"/>
    </source>
</evidence>
<proteinExistence type="inferred from homology"/>
<keyword evidence="11" id="KW-0995">Kinetochore</keyword>
<dbReference type="KEGG" id="more:E1B28_009087"/>
<reference evidence="19" key="1">
    <citation type="journal article" date="2021" name="Genome Biol. Evol.">
        <title>The assembled and annotated genome of the fairy-ring fungus Marasmius oreades.</title>
        <authorList>
            <person name="Hiltunen M."/>
            <person name="Ament-Velasquez S.L."/>
            <person name="Johannesson H."/>
        </authorList>
    </citation>
    <scope>NUCLEOTIDE SEQUENCE</scope>
    <source>
        <strain evidence="19">03SP1</strain>
    </source>
</reference>
<keyword evidence="10" id="KW-0159">Chromosome partition</keyword>
<dbReference type="GO" id="GO:0051301">
    <property type="term" value="P:cell division"/>
    <property type="evidence" value="ECO:0007669"/>
    <property type="project" value="UniProtKB-KW"/>
</dbReference>
<keyword evidence="12" id="KW-0206">Cytoskeleton</keyword>
<evidence type="ECO:0000256" key="3">
    <source>
        <dbReference type="ARBA" id="ARBA00004629"/>
    </source>
</evidence>
<dbReference type="GeneID" id="66078163"/>
<evidence type="ECO:0000256" key="11">
    <source>
        <dbReference type="ARBA" id="ARBA00022838"/>
    </source>
</evidence>
<dbReference type="PANTHER" id="PTHR28017:SF1">
    <property type="entry name" value="DASH COMPLEX SUBUNIT DAD3"/>
    <property type="match status" value="1"/>
</dbReference>
<keyword evidence="7" id="KW-0132">Cell division</keyword>
<accession>A0A9P7USS7</accession>
<evidence type="ECO:0000256" key="9">
    <source>
        <dbReference type="ARBA" id="ARBA00022776"/>
    </source>
</evidence>
<evidence type="ECO:0000256" key="4">
    <source>
        <dbReference type="ARBA" id="ARBA00006277"/>
    </source>
</evidence>
<keyword evidence="5" id="KW-0158">Chromosome</keyword>
<dbReference type="OrthoDB" id="2443965at2759"/>
<evidence type="ECO:0000256" key="10">
    <source>
        <dbReference type="ARBA" id="ARBA00022829"/>
    </source>
</evidence>
<evidence type="ECO:0000313" key="20">
    <source>
        <dbReference type="Proteomes" id="UP001049176"/>
    </source>
</evidence>
<dbReference type="EMBL" id="CM032185">
    <property type="protein sequence ID" value="KAG7092763.1"/>
    <property type="molecule type" value="Genomic_DNA"/>
</dbReference>
<evidence type="ECO:0000256" key="15">
    <source>
        <dbReference type="ARBA" id="ARBA00023328"/>
    </source>
</evidence>
<evidence type="ECO:0000256" key="14">
    <source>
        <dbReference type="ARBA" id="ARBA00023306"/>
    </source>
</evidence>
<dbReference type="GO" id="GO:0051010">
    <property type="term" value="F:microtubule plus-end binding"/>
    <property type="evidence" value="ECO:0007669"/>
    <property type="project" value="TreeGrafter"/>
</dbReference>
<dbReference type="GO" id="GO:0005874">
    <property type="term" value="C:microtubule"/>
    <property type="evidence" value="ECO:0007669"/>
    <property type="project" value="UniProtKB-KW"/>
</dbReference>
<comment type="similarity">
    <text evidence="4">Belongs to the DASH complex DAD3 family.</text>
</comment>
<gene>
    <name evidence="19" type="ORF">E1B28_009087</name>
</gene>
<name>A0A9P7USS7_9AGAR</name>
<feature type="region of interest" description="Disordered" evidence="18">
    <location>
        <begin position="1"/>
        <end position="23"/>
    </location>
</feature>
<evidence type="ECO:0000256" key="13">
    <source>
        <dbReference type="ARBA" id="ARBA00023242"/>
    </source>
</evidence>
<organism evidence="19 20">
    <name type="scientific">Marasmius oreades</name>
    <name type="common">fairy-ring Marasmius</name>
    <dbReference type="NCBI Taxonomy" id="181124"/>
    <lineage>
        <taxon>Eukaryota</taxon>
        <taxon>Fungi</taxon>
        <taxon>Dikarya</taxon>
        <taxon>Basidiomycota</taxon>
        <taxon>Agaricomycotina</taxon>
        <taxon>Agaricomycetes</taxon>
        <taxon>Agaricomycetidae</taxon>
        <taxon>Agaricales</taxon>
        <taxon>Marasmiineae</taxon>
        <taxon>Marasmiaceae</taxon>
        <taxon>Marasmius</taxon>
    </lineage>
</organism>
<keyword evidence="20" id="KW-1185">Reference proteome</keyword>
<dbReference type="InterPro" id="IPR013965">
    <property type="entry name" value="DASH_Dad3"/>
</dbReference>
<evidence type="ECO:0000256" key="1">
    <source>
        <dbReference type="ARBA" id="ARBA00004123"/>
    </source>
</evidence>
<keyword evidence="9" id="KW-0498">Mitosis</keyword>
<comment type="caution">
    <text evidence="19">The sequence shown here is derived from an EMBL/GenBank/DDBJ whole genome shotgun (WGS) entry which is preliminary data.</text>
</comment>
<keyword evidence="8" id="KW-0493">Microtubule</keyword>
<evidence type="ECO:0000256" key="17">
    <source>
        <dbReference type="ARBA" id="ARBA00044305"/>
    </source>
</evidence>
<evidence type="ECO:0000256" key="8">
    <source>
        <dbReference type="ARBA" id="ARBA00022701"/>
    </source>
</evidence>
<dbReference type="RefSeq" id="XP_043009233.1">
    <property type="nucleotide sequence ID" value="XM_043153947.1"/>
</dbReference>
<protein>
    <recommendedName>
        <fullName evidence="16">DASH complex subunit DAD3</fullName>
    </recommendedName>
    <alternativeName>
        <fullName evidence="17">Outer kinetochore protein DAD3</fullName>
    </alternativeName>
</protein>
<keyword evidence="14" id="KW-0131">Cell cycle</keyword>
<dbReference type="GO" id="GO:0072686">
    <property type="term" value="C:mitotic spindle"/>
    <property type="evidence" value="ECO:0007669"/>
    <property type="project" value="InterPro"/>
</dbReference>
<keyword evidence="15" id="KW-0137">Centromere</keyword>
<evidence type="ECO:0000256" key="6">
    <source>
        <dbReference type="ARBA" id="ARBA00022490"/>
    </source>
</evidence>
<feature type="compositionally biased region" description="Polar residues" evidence="18">
    <location>
        <begin position="1"/>
        <end position="14"/>
    </location>
</feature>
<dbReference type="AlphaFoldDB" id="A0A9P7USS7"/>
<sequence>MSSPTPQSLPNVFETNPYEDHSSLSPTEAAVLWEYAKLAENVKQLTLKARNLTEEPDEMLVARLRSLEKKMGLVFTLFKASVWGVINEQPVESSYGYNDSGSGDFVGEETVRQ</sequence>
<comment type="subcellular location">
    <subcellularLocation>
        <location evidence="3">Chromosome</location>
        <location evidence="3">Centromere</location>
        <location evidence="3">Kinetochore</location>
    </subcellularLocation>
    <subcellularLocation>
        <location evidence="2">Cytoplasm</location>
        <location evidence="2">Cytoskeleton</location>
        <location evidence="2">Spindle</location>
    </subcellularLocation>
    <subcellularLocation>
        <location evidence="1">Nucleus</location>
    </subcellularLocation>
</comment>
<dbReference type="PANTHER" id="PTHR28017">
    <property type="entry name" value="DASH COMPLEX SUBUNIT DAD3"/>
    <property type="match status" value="1"/>
</dbReference>
<evidence type="ECO:0000313" key="19">
    <source>
        <dbReference type="EMBL" id="KAG7092763.1"/>
    </source>
</evidence>
<keyword evidence="6" id="KW-0963">Cytoplasm</keyword>
<dbReference type="GO" id="GO:0008608">
    <property type="term" value="P:attachment of spindle microtubules to kinetochore"/>
    <property type="evidence" value="ECO:0007669"/>
    <property type="project" value="InterPro"/>
</dbReference>
<evidence type="ECO:0000256" key="16">
    <source>
        <dbReference type="ARBA" id="ARBA00044179"/>
    </source>
</evidence>
<dbReference type="Pfam" id="PF08656">
    <property type="entry name" value="DASH_Dad3"/>
    <property type="match status" value="1"/>
</dbReference>
<dbReference type="Proteomes" id="UP001049176">
    <property type="component" value="Chromosome 5"/>
</dbReference>
<evidence type="ECO:0000256" key="7">
    <source>
        <dbReference type="ARBA" id="ARBA00022618"/>
    </source>
</evidence>
<evidence type="ECO:0000256" key="18">
    <source>
        <dbReference type="SAM" id="MobiDB-lite"/>
    </source>
</evidence>
<dbReference type="GO" id="GO:0042729">
    <property type="term" value="C:DASH complex"/>
    <property type="evidence" value="ECO:0007669"/>
    <property type="project" value="InterPro"/>
</dbReference>